<keyword evidence="13" id="KW-1185">Reference proteome</keyword>
<evidence type="ECO:0000313" key="13">
    <source>
        <dbReference type="Proteomes" id="UP000554520"/>
    </source>
</evidence>
<dbReference type="HAMAP" id="MF_00237">
    <property type="entry name" value="TatB"/>
    <property type="match status" value="1"/>
</dbReference>
<dbReference type="InterPro" id="IPR003369">
    <property type="entry name" value="TatA/B/E"/>
</dbReference>
<evidence type="ECO:0000256" key="4">
    <source>
        <dbReference type="ARBA" id="ARBA00022692"/>
    </source>
</evidence>
<keyword evidence="8 9" id="KW-0472">Membrane</keyword>
<keyword evidence="6 9" id="KW-1133">Transmembrane helix</keyword>
<feature type="region of interest" description="Disordered" evidence="10">
    <location>
        <begin position="132"/>
        <end position="213"/>
    </location>
</feature>
<dbReference type="GO" id="GO:0033281">
    <property type="term" value="C:TAT protein transport complex"/>
    <property type="evidence" value="ECO:0007669"/>
    <property type="project" value="UniProtKB-UniRule"/>
</dbReference>
<evidence type="ECO:0000256" key="1">
    <source>
        <dbReference type="ARBA" id="ARBA00004167"/>
    </source>
</evidence>
<keyword evidence="7 9" id="KW-0811">Translocation</keyword>
<evidence type="ECO:0000256" key="3">
    <source>
        <dbReference type="ARBA" id="ARBA00022475"/>
    </source>
</evidence>
<comment type="subcellular location">
    <subcellularLocation>
        <location evidence="9">Cell membrane</location>
        <topology evidence="9">Single-pass membrane protein</topology>
    </subcellularLocation>
    <subcellularLocation>
        <location evidence="1">Membrane</location>
        <topology evidence="1">Single-pass membrane protein</topology>
    </subcellularLocation>
</comment>
<comment type="similarity">
    <text evidence="9">Belongs to the TatB family.</text>
</comment>
<name>A0A839UCJ8_9HYPH</name>
<dbReference type="NCBIfam" id="TIGR01410">
    <property type="entry name" value="tatB"/>
    <property type="match status" value="1"/>
</dbReference>
<evidence type="ECO:0000256" key="6">
    <source>
        <dbReference type="ARBA" id="ARBA00022989"/>
    </source>
</evidence>
<dbReference type="GO" id="GO:0008320">
    <property type="term" value="F:protein transmembrane transporter activity"/>
    <property type="evidence" value="ECO:0007669"/>
    <property type="project" value="UniProtKB-UniRule"/>
</dbReference>
<evidence type="ECO:0000256" key="9">
    <source>
        <dbReference type="HAMAP-Rule" id="MF_00237"/>
    </source>
</evidence>
<dbReference type="Gene3D" id="1.20.5.3310">
    <property type="match status" value="1"/>
</dbReference>
<dbReference type="PRINTS" id="PR01506">
    <property type="entry name" value="TATBPROTEIN"/>
</dbReference>
<proteinExistence type="inferred from homology"/>
<dbReference type="Pfam" id="PF02416">
    <property type="entry name" value="TatA_B_E"/>
    <property type="match status" value="1"/>
</dbReference>
<evidence type="ECO:0000256" key="11">
    <source>
        <dbReference type="SAM" id="Phobius"/>
    </source>
</evidence>
<evidence type="ECO:0000256" key="7">
    <source>
        <dbReference type="ARBA" id="ARBA00023010"/>
    </source>
</evidence>
<evidence type="ECO:0000313" key="12">
    <source>
        <dbReference type="EMBL" id="MBB3147573.1"/>
    </source>
</evidence>
<feature type="compositionally biased region" description="Basic residues" evidence="10">
    <location>
        <begin position="195"/>
        <end position="204"/>
    </location>
</feature>
<comment type="subunit">
    <text evidence="9">The Tat system comprises two distinct complexes: a TatABC complex, containing multiple copies of TatA, TatB and TatC subunits, and a separate TatA complex, containing only TatA subunits. Substrates initially bind to the TatABC complex, which probably triggers association of the separate TatA complex to form the active translocon.</text>
</comment>
<dbReference type="RefSeq" id="WP_112530315.1">
    <property type="nucleotide sequence ID" value="NZ_JACHXN010000013.1"/>
</dbReference>
<keyword evidence="3 9" id="KW-1003">Cell membrane</keyword>
<keyword evidence="4 9" id="KW-0812">Transmembrane</keyword>
<dbReference type="PANTHER" id="PTHR33162:SF1">
    <property type="entry name" value="SEC-INDEPENDENT PROTEIN TRANSLOCASE PROTEIN TATA, CHLOROPLASTIC"/>
    <property type="match status" value="1"/>
</dbReference>
<evidence type="ECO:0000256" key="8">
    <source>
        <dbReference type="ARBA" id="ARBA00023136"/>
    </source>
</evidence>
<dbReference type="GO" id="GO:0043953">
    <property type="term" value="P:protein transport by the Tat complex"/>
    <property type="evidence" value="ECO:0007669"/>
    <property type="project" value="UniProtKB-UniRule"/>
</dbReference>
<evidence type="ECO:0000256" key="5">
    <source>
        <dbReference type="ARBA" id="ARBA00022927"/>
    </source>
</evidence>
<protein>
    <recommendedName>
        <fullName evidence="9">Sec-independent protein translocase protein TatB</fullName>
    </recommendedName>
</protein>
<dbReference type="InterPro" id="IPR018448">
    <property type="entry name" value="TatB"/>
</dbReference>
<keyword evidence="5 9" id="KW-0653">Protein transport</keyword>
<accession>A0A839UCJ8</accession>
<evidence type="ECO:0000256" key="2">
    <source>
        <dbReference type="ARBA" id="ARBA00022448"/>
    </source>
</evidence>
<feature type="compositionally biased region" description="Low complexity" evidence="10">
    <location>
        <begin position="149"/>
        <end position="194"/>
    </location>
</feature>
<comment type="function">
    <text evidence="9">Part of the twin-arginine translocation (Tat) system that transports large folded proteins containing a characteristic twin-arginine motif in their signal peptide across membranes. Together with TatC, TatB is part of a receptor directly interacting with Tat signal peptides. TatB may form an oligomeric binding site that transiently accommodates folded Tat precursor proteins before their translocation.</text>
</comment>
<keyword evidence="2 9" id="KW-0813">Transport</keyword>
<dbReference type="PANTHER" id="PTHR33162">
    <property type="entry name" value="SEC-INDEPENDENT PROTEIN TRANSLOCASE PROTEIN TATA, CHLOROPLASTIC"/>
    <property type="match status" value="1"/>
</dbReference>
<feature type="transmembrane region" description="Helical" evidence="11">
    <location>
        <begin position="6"/>
        <end position="25"/>
    </location>
</feature>
<comment type="caution">
    <text evidence="12">The sequence shown here is derived from an EMBL/GenBank/DDBJ whole genome shotgun (WGS) entry which is preliminary data.</text>
</comment>
<reference evidence="12 13" key="1">
    <citation type="submission" date="2020-08" db="EMBL/GenBank/DDBJ databases">
        <title>Genomic Encyclopedia of Type Strains, Phase III (KMG-III): the genomes of soil and plant-associated and newly described type strains.</title>
        <authorList>
            <person name="Whitman W."/>
        </authorList>
    </citation>
    <scope>NUCLEOTIDE SEQUENCE [LARGE SCALE GENOMIC DNA]</scope>
    <source>
        <strain evidence="12 13">CECT 7015</strain>
    </source>
</reference>
<sequence>MFEVGWSEILVIVIVMIVVVGPKDLPKMLRAFGKATAKFRATAGEFRKQFDEALKEAELDDVREIINDAKSLDPRNDIRKVFDPVRTIGEEIRSSLKDATATAKDNVAVPDPAAPGATQLQPQVMEPLAAPATPAAETAIKKPARSRQKPVAAAAETKAKPTAPAKKAADASQAVSKKSVAPAVEVATAAPTKTPAKRTAKPKAKAVDTGTKS</sequence>
<dbReference type="AlphaFoldDB" id="A0A839UCJ8"/>
<evidence type="ECO:0000256" key="10">
    <source>
        <dbReference type="SAM" id="MobiDB-lite"/>
    </source>
</evidence>
<organism evidence="12 13">
    <name type="scientific">Phyllobacterium trifolii</name>
    <dbReference type="NCBI Taxonomy" id="300193"/>
    <lineage>
        <taxon>Bacteria</taxon>
        <taxon>Pseudomonadati</taxon>
        <taxon>Pseudomonadota</taxon>
        <taxon>Alphaproteobacteria</taxon>
        <taxon>Hyphomicrobiales</taxon>
        <taxon>Phyllobacteriaceae</taxon>
        <taxon>Phyllobacterium</taxon>
    </lineage>
</organism>
<dbReference type="Proteomes" id="UP000554520">
    <property type="component" value="Unassembled WGS sequence"/>
</dbReference>
<dbReference type="EMBL" id="JACHXN010000013">
    <property type="protein sequence ID" value="MBB3147573.1"/>
    <property type="molecule type" value="Genomic_DNA"/>
</dbReference>
<gene>
    <name evidence="9" type="primary">tatB</name>
    <name evidence="12" type="ORF">FHS21_003997</name>
</gene>